<reference evidence="2 3" key="1">
    <citation type="journal article" date="2021" name="Elife">
        <title>Chloroplast acquisition without the gene transfer in kleptoplastic sea slugs, Plakobranchus ocellatus.</title>
        <authorList>
            <person name="Maeda T."/>
            <person name="Takahashi S."/>
            <person name="Yoshida T."/>
            <person name="Shimamura S."/>
            <person name="Takaki Y."/>
            <person name="Nagai Y."/>
            <person name="Toyoda A."/>
            <person name="Suzuki Y."/>
            <person name="Arimoto A."/>
            <person name="Ishii H."/>
            <person name="Satoh N."/>
            <person name="Nishiyama T."/>
            <person name="Hasebe M."/>
            <person name="Maruyama T."/>
            <person name="Minagawa J."/>
            <person name="Obokata J."/>
            <person name="Shigenobu S."/>
        </authorList>
    </citation>
    <scope>NUCLEOTIDE SEQUENCE [LARGE SCALE GENOMIC DNA]</scope>
</reference>
<organism evidence="2 3">
    <name type="scientific">Plakobranchus ocellatus</name>
    <dbReference type="NCBI Taxonomy" id="259542"/>
    <lineage>
        <taxon>Eukaryota</taxon>
        <taxon>Metazoa</taxon>
        <taxon>Spiralia</taxon>
        <taxon>Lophotrochozoa</taxon>
        <taxon>Mollusca</taxon>
        <taxon>Gastropoda</taxon>
        <taxon>Heterobranchia</taxon>
        <taxon>Euthyneura</taxon>
        <taxon>Panpulmonata</taxon>
        <taxon>Sacoglossa</taxon>
        <taxon>Placobranchoidea</taxon>
        <taxon>Plakobranchidae</taxon>
        <taxon>Plakobranchus</taxon>
    </lineage>
</organism>
<sequence>MLRSQITLTKYSPTWEKTSAKEVNEQVENGRRVLASPQQGDLRLSGPPSGQGAGGGARTSNRNVSADLRADSLATVPPTSHDATMRCSQYKLHS</sequence>
<feature type="region of interest" description="Disordered" evidence="1">
    <location>
        <begin position="30"/>
        <end position="94"/>
    </location>
</feature>
<accession>A0AAV3ZYW8</accession>
<dbReference type="AlphaFoldDB" id="A0AAV3ZYW8"/>
<evidence type="ECO:0000313" key="2">
    <source>
        <dbReference type="EMBL" id="GFO01116.1"/>
    </source>
</evidence>
<dbReference type="Proteomes" id="UP000735302">
    <property type="component" value="Unassembled WGS sequence"/>
</dbReference>
<evidence type="ECO:0000313" key="3">
    <source>
        <dbReference type="Proteomes" id="UP000735302"/>
    </source>
</evidence>
<protein>
    <submittedName>
        <fullName evidence="2">Uncharacterized protein</fullName>
    </submittedName>
</protein>
<gene>
    <name evidence="2" type="ORF">PoB_002762100</name>
</gene>
<name>A0AAV3ZYW8_9GAST</name>
<dbReference type="EMBL" id="BLXT01003199">
    <property type="protein sequence ID" value="GFO01116.1"/>
    <property type="molecule type" value="Genomic_DNA"/>
</dbReference>
<comment type="caution">
    <text evidence="2">The sequence shown here is derived from an EMBL/GenBank/DDBJ whole genome shotgun (WGS) entry which is preliminary data.</text>
</comment>
<evidence type="ECO:0000256" key="1">
    <source>
        <dbReference type="SAM" id="MobiDB-lite"/>
    </source>
</evidence>
<proteinExistence type="predicted"/>
<keyword evidence="3" id="KW-1185">Reference proteome</keyword>